<dbReference type="RefSeq" id="WP_242767623.1">
    <property type="nucleotide sequence ID" value="NZ_JALDAY010000007.1"/>
</dbReference>
<gene>
    <name evidence="6" type="ORF">MQP27_24900</name>
</gene>
<dbReference type="PROSITE" id="PS51257">
    <property type="entry name" value="PROKAR_LIPOPROTEIN"/>
    <property type="match status" value="1"/>
</dbReference>
<dbReference type="Proteomes" id="UP001165269">
    <property type="component" value="Unassembled WGS sequence"/>
</dbReference>
<dbReference type="EMBL" id="JALDAY010000007">
    <property type="protein sequence ID" value="MCI3274341.1"/>
    <property type="molecule type" value="Genomic_DNA"/>
</dbReference>
<dbReference type="PANTHER" id="PTHR30483:SF6">
    <property type="entry name" value="PERIPLASMIC BINDING PROTEIN OF ABC TRANSPORTER FOR NATURAL AMINO ACIDS"/>
    <property type="match status" value="1"/>
</dbReference>
<evidence type="ECO:0000256" key="2">
    <source>
        <dbReference type="ARBA" id="ARBA00022729"/>
    </source>
</evidence>
<dbReference type="PANTHER" id="PTHR30483">
    <property type="entry name" value="LEUCINE-SPECIFIC-BINDING PROTEIN"/>
    <property type="match status" value="1"/>
</dbReference>
<feature type="signal peptide" evidence="4">
    <location>
        <begin position="1"/>
        <end position="19"/>
    </location>
</feature>
<feature type="region of interest" description="Disordered" evidence="3">
    <location>
        <begin position="27"/>
        <end position="46"/>
    </location>
</feature>
<dbReference type="InterPro" id="IPR051010">
    <property type="entry name" value="BCAA_transport"/>
</dbReference>
<dbReference type="InterPro" id="IPR028081">
    <property type="entry name" value="Leu-bd"/>
</dbReference>
<dbReference type="InterPro" id="IPR028082">
    <property type="entry name" value="Peripla_BP_I"/>
</dbReference>
<comment type="caution">
    <text evidence="6">The sequence shown here is derived from an EMBL/GenBank/DDBJ whole genome shotgun (WGS) entry which is preliminary data.</text>
</comment>
<accession>A0ABS9YAW0</accession>
<sequence length="462" mass="48503">MRVQAIPAALAAAALLAVAGCGGHDSAGDASDGDASPTKAAQQATSGDFGDLKKVCGPGDAKSATAQGVTADTIKLGVMSDVGFTKNSEFGDTAKVFTSWCNAAGGINGRKIEATVHDSKLMEVRQRMLEACKSDFALVGGGSALDALGVQDRLKCLLPDFPAQVSQIQNQGSDLQLNATGGASYDRYPGYYQWLLKTAYPKSASAVGTIAGDAAVSKVIDARAQESLKAAGAKITYHDLYPAAGVSDWTPYAQSIKSKGVKGLVFLGDFASLSKLEQVLTGMNYKLDWIDANNNAYGPAFLQLAGKSLDYQNNFADLSGVYPLEKAADNPATEQLVTLFKKYAPNAQPTLPGVRGFASWLLFAKAASSCGDQLTRTCLYNAARKETAWTGGGLLAPVDLSKADAPLTCFNVEKATSKGWVPADFQPNDGAYRCNESPYKFKGNYGKPLTLADVGKSMSDVK</sequence>
<dbReference type="Pfam" id="PF13458">
    <property type="entry name" value="Peripla_BP_6"/>
    <property type="match status" value="1"/>
</dbReference>
<name>A0ABS9YAW0_9ACTN</name>
<organism evidence="6 7">
    <name type="scientific">Streptomyces cylindrosporus</name>
    <dbReference type="NCBI Taxonomy" id="2927583"/>
    <lineage>
        <taxon>Bacteria</taxon>
        <taxon>Bacillati</taxon>
        <taxon>Actinomycetota</taxon>
        <taxon>Actinomycetes</taxon>
        <taxon>Kitasatosporales</taxon>
        <taxon>Streptomycetaceae</taxon>
        <taxon>Streptomyces</taxon>
    </lineage>
</organism>
<evidence type="ECO:0000256" key="1">
    <source>
        <dbReference type="ARBA" id="ARBA00010062"/>
    </source>
</evidence>
<proteinExistence type="inferred from homology"/>
<evidence type="ECO:0000313" key="6">
    <source>
        <dbReference type="EMBL" id="MCI3274341.1"/>
    </source>
</evidence>
<keyword evidence="7" id="KW-1185">Reference proteome</keyword>
<dbReference type="Gene3D" id="3.40.50.2300">
    <property type="match status" value="2"/>
</dbReference>
<feature type="chain" id="PRO_5045877438" evidence="4">
    <location>
        <begin position="20"/>
        <end position="462"/>
    </location>
</feature>
<evidence type="ECO:0000256" key="4">
    <source>
        <dbReference type="SAM" id="SignalP"/>
    </source>
</evidence>
<dbReference type="SUPFAM" id="SSF53822">
    <property type="entry name" value="Periplasmic binding protein-like I"/>
    <property type="match status" value="1"/>
</dbReference>
<protein>
    <submittedName>
        <fullName evidence="6">ABC transporter substrate-binding protein</fullName>
    </submittedName>
</protein>
<evidence type="ECO:0000256" key="3">
    <source>
        <dbReference type="SAM" id="MobiDB-lite"/>
    </source>
</evidence>
<keyword evidence="2 4" id="KW-0732">Signal</keyword>
<comment type="similarity">
    <text evidence="1">Belongs to the leucine-binding protein family.</text>
</comment>
<feature type="domain" description="Leucine-binding protein" evidence="5">
    <location>
        <begin position="92"/>
        <end position="405"/>
    </location>
</feature>
<evidence type="ECO:0000259" key="5">
    <source>
        <dbReference type="Pfam" id="PF13458"/>
    </source>
</evidence>
<reference evidence="6" key="1">
    <citation type="submission" date="2022-03" db="EMBL/GenBank/DDBJ databases">
        <title>Streptomyces 7R015 and 7R016 isolated from Barleria lupulina in Thailand.</title>
        <authorList>
            <person name="Kanchanasin P."/>
            <person name="Phongsopitanun W."/>
            <person name="Tanasupawat S."/>
        </authorList>
    </citation>
    <scope>NUCLEOTIDE SEQUENCE</scope>
    <source>
        <strain evidence="6">7R015</strain>
    </source>
</reference>
<evidence type="ECO:0000313" key="7">
    <source>
        <dbReference type="Proteomes" id="UP001165269"/>
    </source>
</evidence>